<sequence length="467" mass="50665">MAATLSHAQSPAFRLDLKAEKLSVPAGPWQVTRVLDLRADRSRLGTVHKGMNNEVVSANFNQPLAPELLQFLKAQLPASPGARPVTMRIFTLVLNEELRASAEHSEAELVADFLEPQPDSTYRVLLTVGETTQRGGLDVTKHHAANIALLLQQAMLKLEALPATAAATETMSGADALAGRGGAMAQRFPIQKAAELKRGLYRSFQEFRDNNPSEPEYPFAVQHIARTGKRWAGTDEVQVNYLNTDDAHPTRPMNTSKLWGLCDGNELLIIYRNRFYKLLAAADGRSYTFLGPPVFDEKAAANMAGAAAVGGLLGAAIAGAANSAGAPDVYELHLASGRVVPVEQAGQTDADGFVIGPDTAKVYVYRRNDPAKDQTVAISGANQPAQPLRTWQWTLITWTDRRKELKVCAQFGNAPATCREFVPDFSQPTYLECVVPAGGGAPELKPVLAKEGQFEMKRIQRLAKANK</sequence>
<reference evidence="1 2" key="1">
    <citation type="submission" date="2021-03" db="EMBL/GenBank/DDBJ databases">
        <authorList>
            <person name="Kim M.K."/>
        </authorList>
    </citation>
    <scope>NUCLEOTIDE SEQUENCE [LARGE SCALE GENOMIC DNA]</scope>
    <source>
        <strain evidence="1 2">BT442</strain>
    </source>
</reference>
<dbReference type="EMBL" id="JAGETZ010000004">
    <property type="protein sequence ID" value="MBO2009380.1"/>
    <property type="molecule type" value="Genomic_DNA"/>
</dbReference>
<protein>
    <submittedName>
        <fullName evidence="1">Uncharacterized protein</fullName>
    </submittedName>
</protein>
<gene>
    <name evidence="1" type="ORF">J4E00_09985</name>
</gene>
<accession>A0ABS3QDQ8</accession>
<name>A0ABS3QDQ8_9BACT</name>
<evidence type="ECO:0000313" key="2">
    <source>
        <dbReference type="Proteomes" id="UP000664369"/>
    </source>
</evidence>
<dbReference type="RefSeq" id="WP_208175017.1">
    <property type="nucleotide sequence ID" value="NZ_JAGETZ010000004.1"/>
</dbReference>
<keyword evidence="2" id="KW-1185">Reference proteome</keyword>
<dbReference type="Proteomes" id="UP000664369">
    <property type="component" value="Unassembled WGS sequence"/>
</dbReference>
<evidence type="ECO:0000313" key="1">
    <source>
        <dbReference type="EMBL" id="MBO2009380.1"/>
    </source>
</evidence>
<organism evidence="1 2">
    <name type="scientific">Hymenobacter negativus</name>
    <dbReference type="NCBI Taxonomy" id="2795026"/>
    <lineage>
        <taxon>Bacteria</taxon>
        <taxon>Pseudomonadati</taxon>
        <taxon>Bacteroidota</taxon>
        <taxon>Cytophagia</taxon>
        <taxon>Cytophagales</taxon>
        <taxon>Hymenobacteraceae</taxon>
        <taxon>Hymenobacter</taxon>
    </lineage>
</organism>
<proteinExistence type="predicted"/>
<comment type="caution">
    <text evidence="1">The sequence shown here is derived from an EMBL/GenBank/DDBJ whole genome shotgun (WGS) entry which is preliminary data.</text>
</comment>